<keyword evidence="1" id="KW-0614">Plasmid</keyword>
<geneLocation type="plasmid" evidence="2">
    <name>Plasmid1 DNA</name>
</geneLocation>
<dbReference type="KEGG" id="rsu:NHU_04433"/>
<dbReference type="RefSeq" id="WP_267964277.1">
    <property type="nucleotide sequence ID" value="NZ_JAKCFE010000116.1"/>
</dbReference>
<protein>
    <submittedName>
        <fullName evidence="1">Patched family protein</fullName>
    </submittedName>
</protein>
<gene>
    <name evidence="1" type="ORF">NHU_04433</name>
</gene>
<reference evidence="1 2" key="1">
    <citation type="submission" date="2015-02" db="EMBL/GenBank/DDBJ databases">
        <title>Genome sequene of Rhodovulum sulfidophilum DSM 2351.</title>
        <authorList>
            <person name="Nagao N."/>
        </authorList>
    </citation>
    <scope>NUCLEOTIDE SEQUENCE [LARGE SCALE GENOMIC DNA]</scope>
    <source>
        <strain evidence="1 2">DSM 2351</strain>
        <plasmid evidence="2">Plasmid Plasmid1 DNA</plasmid>
    </source>
</reference>
<proteinExistence type="predicted"/>
<sequence length="44" mass="4558">MKNTVLRTTLTMAAKSVLPALLGALGTLAAVAYSEGYRAFCGLL</sequence>
<dbReference type="Proteomes" id="UP000064912">
    <property type="component" value="Plasmid Plasmid1"/>
</dbReference>
<organism evidence="1 2">
    <name type="scientific">Rhodovulum sulfidophilum</name>
    <name type="common">Rhodobacter sulfidophilus</name>
    <dbReference type="NCBI Taxonomy" id="35806"/>
    <lineage>
        <taxon>Bacteria</taxon>
        <taxon>Pseudomonadati</taxon>
        <taxon>Pseudomonadota</taxon>
        <taxon>Alphaproteobacteria</taxon>
        <taxon>Rhodobacterales</taxon>
        <taxon>Paracoccaceae</taxon>
        <taxon>Rhodovulum</taxon>
    </lineage>
</organism>
<accession>A0A0D6B905</accession>
<dbReference type="PATRIC" id="fig|35806.4.peg.4538"/>
<evidence type="ECO:0000313" key="1">
    <source>
        <dbReference type="EMBL" id="BAQ71546.1"/>
    </source>
</evidence>
<dbReference type="EMBL" id="AP014801">
    <property type="protein sequence ID" value="BAQ71546.1"/>
    <property type="molecule type" value="Genomic_DNA"/>
</dbReference>
<evidence type="ECO:0000313" key="2">
    <source>
        <dbReference type="Proteomes" id="UP000064912"/>
    </source>
</evidence>
<name>A0A0D6B905_RHOSU</name>
<dbReference type="AlphaFoldDB" id="A0A0D6B905"/>